<dbReference type="AlphaFoldDB" id="A0A239GCP4"/>
<sequence>MFDGIDRELKDAVHTWWPREGGWQTLQFSSDIWEDDDLPALVEWTGAPACVAQVSDSSLALVTGLGTDGRRWQAWLNLHVAAALLTEEPEDVDEVIYWVDTPEFHEAVGRTRAGLDAQVPSDAAGALAWAAAAGVPAAASQSRIEELLSSEETFVEELFGDLLDTLGFPAATGTTPQP</sequence>
<organism evidence="1 2">
    <name type="scientific">Actinacidiphila glaucinigra</name>
    <dbReference type="NCBI Taxonomy" id="235986"/>
    <lineage>
        <taxon>Bacteria</taxon>
        <taxon>Bacillati</taxon>
        <taxon>Actinomycetota</taxon>
        <taxon>Actinomycetes</taxon>
        <taxon>Kitasatosporales</taxon>
        <taxon>Streptomycetaceae</taxon>
        <taxon>Actinacidiphila</taxon>
    </lineage>
</organism>
<dbReference type="Proteomes" id="UP000198280">
    <property type="component" value="Unassembled WGS sequence"/>
</dbReference>
<gene>
    <name evidence="1" type="ORF">SAMN05216252_107322</name>
</gene>
<proteinExistence type="predicted"/>
<dbReference type="EMBL" id="FZOF01000007">
    <property type="protein sequence ID" value="SNS66492.1"/>
    <property type="molecule type" value="Genomic_DNA"/>
</dbReference>
<dbReference type="OrthoDB" id="4164262at2"/>
<dbReference type="RefSeq" id="WP_089224742.1">
    <property type="nucleotide sequence ID" value="NZ_FZOF01000007.1"/>
</dbReference>
<evidence type="ECO:0000313" key="1">
    <source>
        <dbReference type="EMBL" id="SNS66492.1"/>
    </source>
</evidence>
<evidence type="ECO:0000313" key="2">
    <source>
        <dbReference type="Proteomes" id="UP000198280"/>
    </source>
</evidence>
<name>A0A239GCP4_9ACTN</name>
<accession>A0A239GCP4</accession>
<reference evidence="1 2" key="1">
    <citation type="submission" date="2017-06" db="EMBL/GenBank/DDBJ databases">
        <authorList>
            <person name="Kim H.J."/>
            <person name="Triplett B.A."/>
        </authorList>
    </citation>
    <scope>NUCLEOTIDE SEQUENCE [LARGE SCALE GENOMIC DNA]</scope>
    <source>
        <strain evidence="1 2">CGMCC 4.1858</strain>
    </source>
</reference>
<protein>
    <submittedName>
        <fullName evidence="1">Uncharacterized protein</fullName>
    </submittedName>
</protein>
<keyword evidence="2" id="KW-1185">Reference proteome</keyword>